<evidence type="ECO:0000259" key="2">
    <source>
        <dbReference type="Pfam" id="PF00931"/>
    </source>
</evidence>
<accession>A0A834TIK8</accession>
<dbReference type="InterPro" id="IPR027417">
    <property type="entry name" value="P-loop_NTPase"/>
</dbReference>
<dbReference type="OrthoDB" id="1113948at2759"/>
<dbReference type="PANTHER" id="PTHR11017:SF573">
    <property type="entry name" value="ADP-RIBOSYL CYCLASE_CYCLIC ADP-RIBOSE HYDROLASE"/>
    <property type="match status" value="1"/>
</dbReference>
<organism evidence="3 4">
    <name type="scientific">Senna tora</name>
    <dbReference type="NCBI Taxonomy" id="362788"/>
    <lineage>
        <taxon>Eukaryota</taxon>
        <taxon>Viridiplantae</taxon>
        <taxon>Streptophyta</taxon>
        <taxon>Embryophyta</taxon>
        <taxon>Tracheophyta</taxon>
        <taxon>Spermatophyta</taxon>
        <taxon>Magnoliopsida</taxon>
        <taxon>eudicotyledons</taxon>
        <taxon>Gunneridae</taxon>
        <taxon>Pentapetalae</taxon>
        <taxon>rosids</taxon>
        <taxon>fabids</taxon>
        <taxon>Fabales</taxon>
        <taxon>Fabaceae</taxon>
        <taxon>Caesalpinioideae</taxon>
        <taxon>Cassia clade</taxon>
        <taxon>Senna</taxon>
    </lineage>
</organism>
<dbReference type="InterPro" id="IPR002182">
    <property type="entry name" value="NB-ARC"/>
</dbReference>
<dbReference type="PANTHER" id="PTHR11017">
    <property type="entry name" value="LEUCINE-RICH REPEAT-CONTAINING PROTEIN"/>
    <property type="match status" value="1"/>
</dbReference>
<reference evidence="3" key="1">
    <citation type="submission" date="2020-09" db="EMBL/GenBank/DDBJ databases">
        <title>Genome-Enabled Discovery of Anthraquinone Biosynthesis in Senna tora.</title>
        <authorList>
            <person name="Kang S.-H."/>
            <person name="Pandey R.P."/>
            <person name="Lee C.-M."/>
            <person name="Sim J.-S."/>
            <person name="Jeong J.-T."/>
            <person name="Choi B.-S."/>
            <person name="Jung M."/>
            <person name="Ginzburg D."/>
            <person name="Zhao K."/>
            <person name="Won S.Y."/>
            <person name="Oh T.-J."/>
            <person name="Yu Y."/>
            <person name="Kim N.-H."/>
            <person name="Lee O.R."/>
            <person name="Lee T.-H."/>
            <person name="Bashyal P."/>
            <person name="Kim T.-S."/>
            <person name="Lee W.-H."/>
            <person name="Kawkins C."/>
            <person name="Kim C.-K."/>
            <person name="Kim J.S."/>
            <person name="Ahn B.O."/>
            <person name="Rhee S.Y."/>
            <person name="Sohng J.K."/>
        </authorList>
    </citation>
    <scope>NUCLEOTIDE SEQUENCE</scope>
    <source>
        <tissue evidence="3">Leaf</tissue>
    </source>
</reference>
<dbReference type="GO" id="GO:0006952">
    <property type="term" value="P:defense response"/>
    <property type="evidence" value="ECO:0007669"/>
    <property type="project" value="InterPro"/>
</dbReference>
<keyword evidence="4" id="KW-1185">Reference proteome</keyword>
<dbReference type="SUPFAM" id="SSF52540">
    <property type="entry name" value="P-loop containing nucleoside triphosphate hydrolases"/>
    <property type="match status" value="1"/>
</dbReference>
<evidence type="ECO:0000313" key="3">
    <source>
        <dbReference type="EMBL" id="KAF7822882.1"/>
    </source>
</evidence>
<dbReference type="EMBL" id="JAAIUW010000007">
    <property type="protein sequence ID" value="KAF7822882.1"/>
    <property type="molecule type" value="Genomic_DNA"/>
</dbReference>
<feature type="region of interest" description="Disordered" evidence="1">
    <location>
        <begin position="226"/>
        <end position="253"/>
    </location>
</feature>
<evidence type="ECO:0000256" key="1">
    <source>
        <dbReference type="SAM" id="MobiDB-lite"/>
    </source>
</evidence>
<dbReference type="SUPFAM" id="SSF52058">
    <property type="entry name" value="L domain-like"/>
    <property type="match status" value="1"/>
</dbReference>
<dbReference type="Gene3D" id="3.40.50.300">
    <property type="entry name" value="P-loop containing nucleotide triphosphate hydrolases"/>
    <property type="match status" value="1"/>
</dbReference>
<dbReference type="Gene3D" id="3.80.10.10">
    <property type="entry name" value="Ribonuclease Inhibitor"/>
    <property type="match status" value="1"/>
</dbReference>
<dbReference type="AlphaFoldDB" id="A0A834TIK8"/>
<dbReference type="Pfam" id="PF00931">
    <property type="entry name" value="NB-ARC"/>
    <property type="match status" value="1"/>
</dbReference>
<comment type="caution">
    <text evidence="3">The sequence shown here is derived from an EMBL/GenBank/DDBJ whole genome shotgun (WGS) entry which is preliminary data.</text>
</comment>
<evidence type="ECO:0000313" key="4">
    <source>
        <dbReference type="Proteomes" id="UP000634136"/>
    </source>
</evidence>
<name>A0A834TIK8_9FABA</name>
<sequence length="307" mass="34690">MLLGIRKFVLDQKVIDAIVEEAFNKVRNQLPRPIDNNLVGMQSRVEALENLLDLGSRNIVRVVGICGMVGVGKTTLARVVYERRSHHFDACGFLTNIKELDKMLPNLRSMDLRNTKDIRMMVADFSMMPNLETLNLEGCTGLRKLHPSIATLSKLKFLNLKNCISLRSIPNNLFGLSSLQFLNLAGCSELAEYLDFDSWSNEDVSLLEEMGKPGLKSKRKARNFPMGDAAEARGKASKVKKRYSESSSTGATSSYSIDKCVVDLNKMDSISNNSYMKALEKFKDPYWREVFLNMPYDRKKAWLDSLV</sequence>
<dbReference type="InterPro" id="IPR032675">
    <property type="entry name" value="LRR_dom_sf"/>
</dbReference>
<feature type="domain" description="NB-ARC" evidence="2">
    <location>
        <begin position="44"/>
        <end position="91"/>
    </location>
</feature>
<protein>
    <submittedName>
        <fullName evidence="3">TMV resistance protein N</fullName>
    </submittedName>
</protein>
<dbReference type="Proteomes" id="UP000634136">
    <property type="component" value="Unassembled WGS sequence"/>
</dbReference>
<dbReference type="InterPro" id="IPR044974">
    <property type="entry name" value="Disease_R_plants"/>
</dbReference>
<gene>
    <name evidence="3" type="ORF">G2W53_021026</name>
</gene>
<proteinExistence type="predicted"/>